<protein>
    <submittedName>
        <fullName evidence="5">OLC1v1004797C1</fullName>
    </submittedName>
</protein>
<dbReference type="Gene3D" id="1.10.510.10">
    <property type="entry name" value="Transferase(Phosphotransferase) domain 1"/>
    <property type="match status" value="2"/>
</dbReference>
<dbReference type="InterPro" id="IPR011009">
    <property type="entry name" value="Kinase-like_dom_sf"/>
</dbReference>
<dbReference type="AlphaFoldDB" id="A0AAV1DDV5"/>
<proteinExistence type="predicted"/>
<evidence type="ECO:0000313" key="5">
    <source>
        <dbReference type="EMBL" id="CAI9105783.1"/>
    </source>
</evidence>
<name>A0AAV1DDV5_OLDCO</name>
<dbReference type="EMBL" id="OX459122">
    <property type="protein sequence ID" value="CAI9105783.1"/>
    <property type="molecule type" value="Genomic_DNA"/>
</dbReference>
<feature type="chain" id="PRO_5043583934" evidence="3">
    <location>
        <begin position="21"/>
        <end position="271"/>
    </location>
</feature>
<evidence type="ECO:0000313" key="6">
    <source>
        <dbReference type="Proteomes" id="UP001161247"/>
    </source>
</evidence>
<evidence type="ECO:0000259" key="4">
    <source>
        <dbReference type="SMART" id="SM00219"/>
    </source>
</evidence>
<keyword evidence="6" id="KW-1185">Reference proteome</keyword>
<feature type="signal peptide" evidence="3">
    <location>
        <begin position="1"/>
        <end position="20"/>
    </location>
</feature>
<gene>
    <name evidence="5" type="ORF">OLC1_LOCUS14405</name>
</gene>
<evidence type="ECO:0000256" key="3">
    <source>
        <dbReference type="SAM" id="SignalP"/>
    </source>
</evidence>
<dbReference type="GO" id="GO:0005524">
    <property type="term" value="F:ATP binding"/>
    <property type="evidence" value="ECO:0007669"/>
    <property type="project" value="UniProtKB-KW"/>
</dbReference>
<feature type="domain" description="Tyrosine-protein kinase catalytic" evidence="4">
    <location>
        <begin position="41"/>
        <end position="262"/>
    </location>
</feature>
<dbReference type="PANTHER" id="PTHR27001">
    <property type="entry name" value="OS01G0253100 PROTEIN"/>
    <property type="match status" value="1"/>
</dbReference>
<dbReference type="Proteomes" id="UP001161247">
    <property type="component" value="Chromosome 5"/>
</dbReference>
<dbReference type="GO" id="GO:0004713">
    <property type="term" value="F:protein tyrosine kinase activity"/>
    <property type="evidence" value="ECO:0007669"/>
    <property type="project" value="InterPro"/>
</dbReference>
<dbReference type="InterPro" id="IPR001245">
    <property type="entry name" value="Ser-Thr/Tyr_kinase_cat_dom"/>
</dbReference>
<keyword evidence="2" id="KW-0067">ATP-binding</keyword>
<accession>A0AAV1DDV5</accession>
<dbReference type="GO" id="GO:0005886">
    <property type="term" value="C:plasma membrane"/>
    <property type="evidence" value="ECO:0007669"/>
    <property type="project" value="TreeGrafter"/>
</dbReference>
<organism evidence="5 6">
    <name type="scientific">Oldenlandia corymbosa var. corymbosa</name>
    <dbReference type="NCBI Taxonomy" id="529605"/>
    <lineage>
        <taxon>Eukaryota</taxon>
        <taxon>Viridiplantae</taxon>
        <taxon>Streptophyta</taxon>
        <taxon>Embryophyta</taxon>
        <taxon>Tracheophyta</taxon>
        <taxon>Spermatophyta</taxon>
        <taxon>Magnoliopsida</taxon>
        <taxon>eudicotyledons</taxon>
        <taxon>Gunneridae</taxon>
        <taxon>Pentapetalae</taxon>
        <taxon>asterids</taxon>
        <taxon>lamiids</taxon>
        <taxon>Gentianales</taxon>
        <taxon>Rubiaceae</taxon>
        <taxon>Rubioideae</taxon>
        <taxon>Spermacoceae</taxon>
        <taxon>Hedyotis-Oldenlandia complex</taxon>
        <taxon>Oldenlandia</taxon>
    </lineage>
</organism>
<evidence type="ECO:0000256" key="1">
    <source>
        <dbReference type="ARBA" id="ARBA00022741"/>
    </source>
</evidence>
<evidence type="ECO:0000256" key="2">
    <source>
        <dbReference type="ARBA" id="ARBA00022840"/>
    </source>
</evidence>
<dbReference type="FunFam" id="3.30.200.20:FF:000521">
    <property type="entry name" value="Protein kinase superfamily protein"/>
    <property type="match status" value="1"/>
</dbReference>
<keyword evidence="1" id="KW-0547">Nucleotide-binding</keyword>
<sequence length="271" mass="30395">MDTLILKIRLMLLTWLHLRSQPGSVYFVKCFSYREIKKATDGFKRILENSSKGTTYRAKFQNGQAATIKEIRAYDDLDDEAFYGNVQLLGHLHHRHIASLSGYSRGHKRFLIYEDCERGSLKDHLSDPLKTPLNWRTRLQIAVGIAAALLSDVSLLSSAASEKTQPNSEEGSSRQSCNDSIFQLGLLILELITGQSSDNGGVDLVQWVQEALVPRSINKMIDPDLGSSYNPKELKGLLSVARLCIEALDKPPSYPSQVLRYLRTKVATIRT</sequence>
<dbReference type="SUPFAM" id="SSF56112">
    <property type="entry name" value="Protein kinase-like (PK-like)"/>
    <property type="match status" value="1"/>
</dbReference>
<dbReference type="PANTHER" id="PTHR27001:SF20">
    <property type="entry name" value="PROTEIN KINASE SUPERFAMILY PROTEIN"/>
    <property type="match status" value="1"/>
</dbReference>
<dbReference type="Pfam" id="PF07714">
    <property type="entry name" value="PK_Tyr_Ser-Thr"/>
    <property type="match status" value="1"/>
</dbReference>
<keyword evidence="3" id="KW-0732">Signal</keyword>
<dbReference type="SMART" id="SM00219">
    <property type="entry name" value="TyrKc"/>
    <property type="match status" value="1"/>
</dbReference>
<dbReference type="InterPro" id="IPR020635">
    <property type="entry name" value="Tyr_kinase_cat_dom"/>
</dbReference>
<reference evidence="5" key="1">
    <citation type="submission" date="2023-03" db="EMBL/GenBank/DDBJ databases">
        <authorList>
            <person name="Julca I."/>
        </authorList>
    </citation>
    <scope>NUCLEOTIDE SEQUENCE</scope>
</reference>